<evidence type="ECO:0000256" key="13">
    <source>
        <dbReference type="ARBA" id="ARBA00023136"/>
    </source>
</evidence>
<comment type="similarity">
    <text evidence="4 16">Belongs to the diacylglycerol acyltransferase family.</text>
</comment>
<dbReference type="GO" id="GO:0006071">
    <property type="term" value="P:glycerol metabolic process"/>
    <property type="evidence" value="ECO:0007669"/>
    <property type="project" value="UniProtKB-UniRule"/>
</dbReference>
<comment type="catalytic activity">
    <reaction evidence="15 16">
        <text>an acyl-CoA + a 1,2-diacyl-sn-glycerol = a triacyl-sn-glycerol + CoA</text>
        <dbReference type="Rhea" id="RHEA:10868"/>
        <dbReference type="ChEBI" id="CHEBI:17815"/>
        <dbReference type="ChEBI" id="CHEBI:57287"/>
        <dbReference type="ChEBI" id="CHEBI:58342"/>
        <dbReference type="ChEBI" id="CHEBI:64615"/>
        <dbReference type="EC" id="2.3.1.20"/>
    </reaction>
</comment>
<keyword evidence="12 16" id="KW-0443">Lipid metabolism</keyword>
<dbReference type="Pfam" id="PF03982">
    <property type="entry name" value="DAGAT"/>
    <property type="match status" value="1"/>
</dbReference>
<evidence type="ECO:0000256" key="6">
    <source>
        <dbReference type="ARBA" id="ARBA00022516"/>
    </source>
</evidence>
<evidence type="ECO:0000256" key="8">
    <source>
        <dbReference type="ARBA" id="ARBA00022692"/>
    </source>
</evidence>
<comment type="caution">
    <text evidence="16">Lacks conserved residue(s) required for the propagation of feature annotation.</text>
</comment>
<comment type="pathway">
    <text evidence="3">Lipid metabolism.</text>
</comment>
<dbReference type="OrthoDB" id="264532at2759"/>
<protein>
    <recommendedName>
        <fullName evidence="5 16">Diacylglycerol O-acyltransferase</fullName>
        <ecNumber evidence="5 16">2.3.1.20</ecNumber>
    </recommendedName>
</protein>
<feature type="compositionally biased region" description="Acidic residues" evidence="17">
    <location>
        <begin position="80"/>
        <end position="92"/>
    </location>
</feature>
<keyword evidence="13 16" id="KW-0472">Membrane</keyword>
<evidence type="ECO:0000256" key="12">
    <source>
        <dbReference type="ARBA" id="ARBA00023098"/>
    </source>
</evidence>
<dbReference type="EC" id="2.3.1.20" evidence="5 16"/>
<evidence type="ECO:0000256" key="10">
    <source>
        <dbReference type="ARBA" id="ARBA00022824"/>
    </source>
</evidence>
<keyword evidence="19" id="KW-1185">Reference proteome</keyword>
<feature type="transmembrane region" description="Helical" evidence="16">
    <location>
        <begin position="171"/>
        <end position="190"/>
    </location>
</feature>
<keyword evidence="10 16" id="KW-0256">Endoplasmic reticulum</keyword>
<reference evidence="18 19" key="1">
    <citation type="submission" date="2015-03" db="EMBL/GenBank/DDBJ databases">
        <title>Genomics and transcriptomics of the oil-accumulating basidiomycete yeast T. oleaginosus allow insights into substrate utilization and the diverse evolutionary trajectories of mating systems in fungi.</title>
        <authorList>
            <consortium name="DOE Joint Genome Institute"/>
            <person name="Kourist R."/>
            <person name="Kracht O."/>
            <person name="Bracharz F."/>
            <person name="Lipzen A."/>
            <person name="Nolan M."/>
            <person name="Ohm R."/>
            <person name="Grigoriev I."/>
            <person name="Sun S."/>
            <person name="Heitman J."/>
            <person name="Bruck T."/>
            <person name="Nowrousian M."/>
        </authorList>
    </citation>
    <scope>NUCLEOTIDE SEQUENCE [LARGE SCALE GENOMIC DNA]</scope>
    <source>
        <strain evidence="18 19">IBC0246</strain>
    </source>
</reference>
<keyword evidence="14 16" id="KW-0012">Acyltransferase</keyword>
<dbReference type="STRING" id="879819.A0A0J1BBH3"/>
<comment type="subcellular location">
    <subcellularLocation>
        <location evidence="1 16">Endoplasmic reticulum membrane</location>
        <topology evidence="1 16">Multi-pass membrane protein</topology>
    </subcellularLocation>
</comment>
<comment type="function">
    <text evidence="16">Catalyzes the terminal and only committed step in triacylglycerol synthesis by using diacylglycerol and fatty acyl CoA as substrates.</text>
</comment>
<dbReference type="UniPathway" id="UPA00282"/>
<dbReference type="Proteomes" id="UP000053611">
    <property type="component" value="Unassembled WGS sequence"/>
</dbReference>
<evidence type="ECO:0000256" key="5">
    <source>
        <dbReference type="ARBA" id="ARBA00013244"/>
    </source>
</evidence>
<evidence type="ECO:0000256" key="11">
    <source>
        <dbReference type="ARBA" id="ARBA00022989"/>
    </source>
</evidence>
<dbReference type="PANTHER" id="PTHR12317:SF0">
    <property type="entry name" value="ACYLTRANSFERASE"/>
    <property type="match status" value="1"/>
</dbReference>
<name>A0A0J1BBH3_9TREE</name>
<feature type="compositionally biased region" description="Low complexity" evidence="17">
    <location>
        <begin position="1"/>
        <end position="24"/>
    </location>
</feature>
<dbReference type="AlphaFoldDB" id="A0A0J1BBH3"/>
<keyword evidence="7" id="KW-0808">Transferase</keyword>
<comment type="pathway">
    <text evidence="2 16">Glycerolipid metabolism; triacylglycerol biosynthesis.</text>
</comment>
<keyword evidence="9" id="KW-0319">Glycerol metabolism</keyword>
<dbReference type="PANTHER" id="PTHR12317">
    <property type="entry name" value="DIACYLGLYCEROL O-ACYLTRANSFERASE"/>
    <property type="match status" value="1"/>
</dbReference>
<gene>
    <name evidence="18" type="ORF">CC85DRAFT_282831</name>
</gene>
<proteinExistence type="inferred from homology"/>
<evidence type="ECO:0000256" key="9">
    <source>
        <dbReference type="ARBA" id="ARBA00022798"/>
    </source>
</evidence>
<dbReference type="GO" id="GO:0005789">
    <property type="term" value="C:endoplasmic reticulum membrane"/>
    <property type="evidence" value="ECO:0007669"/>
    <property type="project" value="UniProtKB-SubCell"/>
</dbReference>
<keyword evidence="6 16" id="KW-0444">Lipid biosynthesis</keyword>
<evidence type="ECO:0000256" key="17">
    <source>
        <dbReference type="SAM" id="MobiDB-lite"/>
    </source>
</evidence>
<sequence length="391" mass="42591">MSTSASSASSSSSSPGTSPVTTHSALDSEPGTPSGLGLNVKLDTFGGRIRSVDGPSPAPSLITLHSSLPASPDPTTPSTEEGELEFSPDPAEDAPQMRQRKVPSPNMAMTTLANGAATQTLKKPQKKLSRHKSPLLDALKLPPLSEISIPRPVQIKFAPLHIPPHRRLQTFAILTWAILMPLCLMLYFYFLSIPGLWPVLVPYTIWALAIDKAPFKGGRPKRWARRFPLWKYFCQYYPCSMIKEADLPADRTYVFGYHPHGIISMGAVATFATEYTGFSENYPGIKSHLLTLDSNFGIPFYRELLMFQGICSVSKRSCRNILRKGPGNAITIVVGGAAESLAAHPGTQDLTLKKRFGFIKVAIREGAQLVPVFSFGENDVCHAAPRVDCPS</sequence>
<dbReference type="EMBL" id="KQ087182">
    <property type="protein sequence ID" value="KLT45344.1"/>
    <property type="molecule type" value="Genomic_DNA"/>
</dbReference>
<keyword evidence="8 16" id="KW-0812">Transmembrane</keyword>
<dbReference type="GO" id="GO:0004144">
    <property type="term" value="F:diacylglycerol O-acyltransferase activity"/>
    <property type="evidence" value="ECO:0007669"/>
    <property type="project" value="UniProtKB-UniRule"/>
</dbReference>
<evidence type="ECO:0000256" key="14">
    <source>
        <dbReference type="ARBA" id="ARBA00023315"/>
    </source>
</evidence>
<evidence type="ECO:0000256" key="15">
    <source>
        <dbReference type="ARBA" id="ARBA00048109"/>
    </source>
</evidence>
<evidence type="ECO:0000256" key="1">
    <source>
        <dbReference type="ARBA" id="ARBA00004477"/>
    </source>
</evidence>
<keyword evidence="11 16" id="KW-1133">Transmembrane helix</keyword>
<evidence type="ECO:0000313" key="19">
    <source>
        <dbReference type="Proteomes" id="UP000053611"/>
    </source>
</evidence>
<dbReference type="CDD" id="cd07987">
    <property type="entry name" value="LPLAT_MGAT-like"/>
    <property type="match status" value="1"/>
</dbReference>
<organism evidence="18 19">
    <name type="scientific">Cutaneotrichosporon oleaginosum</name>
    <dbReference type="NCBI Taxonomy" id="879819"/>
    <lineage>
        <taxon>Eukaryota</taxon>
        <taxon>Fungi</taxon>
        <taxon>Dikarya</taxon>
        <taxon>Basidiomycota</taxon>
        <taxon>Agaricomycotina</taxon>
        <taxon>Tremellomycetes</taxon>
        <taxon>Trichosporonales</taxon>
        <taxon>Trichosporonaceae</taxon>
        <taxon>Cutaneotrichosporon</taxon>
    </lineage>
</organism>
<evidence type="ECO:0000256" key="16">
    <source>
        <dbReference type="RuleBase" id="RU367023"/>
    </source>
</evidence>
<accession>A0A0J1BBH3</accession>
<dbReference type="GO" id="GO:0019432">
    <property type="term" value="P:triglyceride biosynthetic process"/>
    <property type="evidence" value="ECO:0007669"/>
    <property type="project" value="UniProtKB-UniRule"/>
</dbReference>
<evidence type="ECO:0000256" key="4">
    <source>
        <dbReference type="ARBA" id="ARBA00005420"/>
    </source>
</evidence>
<evidence type="ECO:0000256" key="7">
    <source>
        <dbReference type="ARBA" id="ARBA00022679"/>
    </source>
</evidence>
<evidence type="ECO:0000256" key="2">
    <source>
        <dbReference type="ARBA" id="ARBA00004771"/>
    </source>
</evidence>
<dbReference type="InterPro" id="IPR007130">
    <property type="entry name" value="DAGAT"/>
</dbReference>
<evidence type="ECO:0000256" key="3">
    <source>
        <dbReference type="ARBA" id="ARBA00005189"/>
    </source>
</evidence>
<feature type="region of interest" description="Disordered" evidence="17">
    <location>
        <begin position="1"/>
        <end position="100"/>
    </location>
</feature>
<evidence type="ECO:0000313" key="18">
    <source>
        <dbReference type="EMBL" id="KLT45344.1"/>
    </source>
</evidence>